<keyword evidence="4" id="KW-1185">Reference proteome</keyword>
<feature type="compositionally biased region" description="Basic and acidic residues" evidence="1">
    <location>
        <begin position="54"/>
        <end position="68"/>
    </location>
</feature>
<dbReference type="HOGENOM" id="CLU_136025_2_0_11"/>
<protein>
    <submittedName>
        <fullName evidence="3">Regulatory protein, FmdB family</fullName>
    </submittedName>
</protein>
<accession>D2SFT4</accession>
<organism evidence="3 4">
    <name type="scientific">Geodermatophilus obscurus (strain ATCC 25078 / DSM 43160 / JCM 3152 / CCUG 61914 / KCC A-0152 / KCTC 9177 / NBRC 13315 / NRRL B-3577 / G-20)</name>
    <dbReference type="NCBI Taxonomy" id="526225"/>
    <lineage>
        <taxon>Bacteria</taxon>
        <taxon>Bacillati</taxon>
        <taxon>Actinomycetota</taxon>
        <taxon>Actinomycetes</taxon>
        <taxon>Geodermatophilales</taxon>
        <taxon>Geodermatophilaceae</taxon>
        <taxon>Geodermatophilus</taxon>
    </lineage>
</organism>
<reference evidence="3 4" key="1">
    <citation type="journal article" date="2010" name="Stand. Genomic Sci.">
        <title>Complete genome sequence of Geodermatophilus obscurus type strain (G-20).</title>
        <authorList>
            <person name="Ivanova N."/>
            <person name="Sikorski J."/>
            <person name="Jando M."/>
            <person name="Munk C."/>
            <person name="Lapidus A."/>
            <person name="Glavina Del Rio T."/>
            <person name="Copeland A."/>
            <person name="Tice H."/>
            <person name="Cheng J.-F."/>
            <person name="Lucas S."/>
            <person name="Chen F."/>
            <person name="Nolan M."/>
            <person name="Bruce D."/>
            <person name="Goodwin L."/>
            <person name="Pitluck S."/>
            <person name="Mavromatis K."/>
            <person name="Mikhailova N."/>
            <person name="Pati A."/>
            <person name="Chen A."/>
            <person name="Palaniappan K."/>
            <person name="Land M."/>
            <person name="Hauser L."/>
            <person name="Chang Y.-J."/>
            <person name="Jeffries C.D."/>
            <person name="Meincke L."/>
            <person name="Brettin T."/>
            <person name="Detter J.C."/>
            <person name="Detter J.C."/>
            <person name="Rohde M."/>
            <person name="Goeker M."/>
            <person name="Bristow J."/>
            <person name="Eisen J.A."/>
            <person name="Markowitz V."/>
            <person name="Hugenholtz P."/>
            <person name="Kyrpides N.C."/>
            <person name="Klenk H.-P."/>
        </authorList>
    </citation>
    <scope>NUCLEOTIDE SEQUENCE [LARGE SCALE GENOMIC DNA]</scope>
    <source>
        <strain evidence="4">ATCC 25078 / DSM 43160 / JCM 3152 / KCC A-0152 / KCTC 9177 / NBRC 13315 / NRRL B-3577 / G-20</strain>
    </source>
</reference>
<dbReference type="Proteomes" id="UP000001382">
    <property type="component" value="Chromosome"/>
</dbReference>
<dbReference type="NCBIfam" id="TIGR02605">
    <property type="entry name" value="CxxC_CxxC_SSSS"/>
    <property type="match status" value="1"/>
</dbReference>
<evidence type="ECO:0000256" key="1">
    <source>
        <dbReference type="SAM" id="MobiDB-lite"/>
    </source>
</evidence>
<dbReference type="SMART" id="SM00834">
    <property type="entry name" value="CxxC_CXXC_SSSS"/>
    <property type="match status" value="1"/>
</dbReference>
<dbReference type="EMBL" id="CP001867">
    <property type="protein sequence ID" value="ADB74839.1"/>
    <property type="molecule type" value="Genomic_DNA"/>
</dbReference>
<feature type="region of interest" description="Disordered" evidence="1">
    <location>
        <begin position="51"/>
        <end position="90"/>
    </location>
</feature>
<dbReference type="KEGG" id="gob:Gobs_2156"/>
<proteinExistence type="predicted"/>
<dbReference type="Pfam" id="PF09723">
    <property type="entry name" value="Zn_ribbon_8"/>
    <property type="match status" value="1"/>
</dbReference>
<reference evidence="4" key="2">
    <citation type="submission" date="2010-01" db="EMBL/GenBank/DDBJ databases">
        <title>The complete genome of Geodermatophilus obscurus DSM 43160.</title>
        <authorList>
            <consortium name="US DOE Joint Genome Institute (JGI-PGF)"/>
            <person name="Lucas S."/>
            <person name="Copeland A."/>
            <person name="Lapidus A."/>
            <person name="Glavina del Rio T."/>
            <person name="Dalin E."/>
            <person name="Tice H."/>
            <person name="Bruce D."/>
            <person name="Goodwin L."/>
            <person name="Pitluck S."/>
            <person name="Kyrpides N."/>
            <person name="Mavromatis K."/>
            <person name="Ivanova N."/>
            <person name="Munk A.C."/>
            <person name="Brettin T."/>
            <person name="Detter J.C."/>
            <person name="Han C."/>
            <person name="Larimer F."/>
            <person name="Land M."/>
            <person name="Hauser L."/>
            <person name="Markowitz V."/>
            <person name="Cheng J.-F."/>
            <person name="Hugenholtz P."/>
            <person name="Woyke T."/>
            <person name="Wu D."/>
            <person name="Jando M."/>
            <person name="Schneider S."/>
            <person name="Klenk H.-P."/>
            <person name="Eisen J.A."/>
        </authorList>
    </citation>
    <scope>NUCLEOTIDE SEQUENCE [LARGE SCALE GENOMIC DNA]</scope>
    <source>
        <strain evidence="4">ATCC 25078 / DSM 43160 / JCM 3152 / KCC A-0152 / KCTC 9177 / NBRC 13315 / NRRL B-3577 / G-20</strain>
    </source>
</reference>
<dbReference type="InterPro" id="IPR013429">
    <property type="entry name" value="Regulatory_FmdB_Zinc_ribbon"/>
</dbReference>
<evidence type="ECO:0000259" key="2">
    <source>
        <dbReference type="SMART" id="SM00834"/>
    </source>
</evidence>
<dbReference type="eggNOG" id="COG2331">
    <property type="taxonomic scope" value="Bacteria"/>
</dbReference>
<dbReference type="AlphaFoldDB" id="D2SFT4"/>
<dbReference type="RefSeq" id="WP_012948274.1">
    <property type="nucleotide sequence ID" value="NC_013757.1"/>
</dbReference>
<evidence type="ECO:0000313" key="3">
    <source>
        <dbReference type="EMBL" id="ADB74839.1"/>
    </source>
</evidence>
<feature type="compositionally biased region" description="Basic residues" evidence="1">
    <location>
        <begin position="81"/>
        <end position="90"/>
    </location>
</feature>
<gene>
    <name evidence="3" type="ordered locus">Gobs_2156</name>
</gene>
<evidence type="ECO:0000313" key="4">
    <source>
        <dbReference type="Proteomes" id="UP000001382"/>
    </source>
</evidence>
<name>D2SFT4_GEOOG</name>
<feature type="domain" description="Putative regulatory protein FmdB zinc ribbon" evidence="2">
    <location>
        <begin position="1"/>
        <end position="41"/>
    </location>
</feature>
<sequence>MPLYEFRCPQCGPFDLRRDMRDVADAAVCPSCHQPARRVYTVSGGRPWTGALRDAGKADRARVERARSGEPVVTGPPSGRRFPRRSGHHH</sequence>